<organism evidence="17 18">
    <name type="scientific">Diaporthe helianthi</name>
    <dbReference type="NCBI Taxonomy" id="158607"/>
    <lineage>
        <taxon>Eukaryota</taxon>
        <taxon>Fungi</taxon>
        <taxon>Dikarya</taxon>
        <taxon>Ascomycota</taxon>
        <taxon>Pezizomycotina</taxon>
        <taxon>Sordariomycetes</taxon>
        <taxon>Sordariomycetidae</taxon>
        <taxon>Diaporthales</taxon>
        <taxon>Diaporthaceae</taxon>
        <taxon>Diaporthe</taxon>
    </lineage>
</organism>
<evidence type="ECO:0000256" key="2">
    <source>
        <dbReference type="ARBA" id="ARBA00006833"/>
    </source>
</evidence>
<feature type="compositionally biased region" description="Gly residues" evidence="14">
    <location>
        <begin position="196"/>
        <end position="216"/>
    </location>
</feature>
<keyword evidence="12 15" id="KW-0472">Membrane</keyword>
<evidence type="ECO:0000313" key="17">
    <source>
        <dbReference type="EMBL" id="POS72158.1"/>
    </source>
</evidence>
<comment type="subcellular location">
    <subcellularLocation>
        <location evidence="1">Endoplasmic reticulum membrane</location>
        <topology evidence="1">Single-pass type I membrane protein</topology>
    </subcellularLocation>
</comment>
<evidence type="ECO:0000256" key="6">
    <source>
        <dbReference type="ARBA" id="ARBA00022692"/>
    </source>
</evidence>
<evidence type="ECO:0000313" key="18">
    <source>
        <dbReference type="Proteomes" id="UP000094444"/>
    </source>
</evidence>
<sequence>MRALTSTAAALALLATSAGAAEAKPRDAILLSQVESLTLRADRQTTHRRAPAVPQLKCVSPQGVCSKYKIDVMRCENKGSGYDDGDVQWSCSASLPPELKLGSTDVICEGYSSPGDPYVLKGSCAVEYRMSLTREGEEKWPDLGGGDGLDSGGGAGLAGWVFWVIFFAVLAFIVYNAFINSRRRGGDNAPWPRQNNGGGYWGGEGGGGGGGGGGFDDFGNDDPPPPYPGTNNNSNKSRRSGGSSAQRGGNAQQGWRPDWWSAAGGAAAGAAAGYGAGRMGRNNNNNTRGYGNYGSTWGSGGGGSSRSGSSGSSSGSAVSNSRYESTGFGSTSRR</sequence>
<keyword evidence="9" id="KW-0106">Calcium</keyword>
<keyword evidence="10 15" id="KW-1133">Transmembrane helix</keyword>
<dbReference type="GO" id="GO:0005789">
    <property type="term" value="C:endoplasmic reticulum membrane"/>
    <property type="evidence" value="ECO:0007669"/>
    <property type="project" value="UniProtKB-SubCell"/>
</dbReference>
<evidence type="ECO:0000256" key="14">
    <source>
        <dbReference type="SAM" id="MobiDB-lite"/>
    </source>
</evidence>
<dbReference type="AlphaFoldDB" id="A0A2P5HPJ0"/>
<comment type="similarity">
    <text evidence="2">Belongs to the SARAF family.</text>
</comment>
<feature type="compositionally biased region" description="Polar residues" evidence="14">
    <location>
        <begin position="322"/>
        <end position="334"/>
    </location>
</feature>
<keyword evidence="5" id="KW-0109">Calcium transport</keyword>
<evidence type="ECO:0000256" key="7">
    <source>
        <dbReference type="ARBA" id="ARBA00022729"/>
    </source>
</evidence>
<protein>
    <recommendedName>
        <fullName evidence="3">Store-operated calcium entry-associated regulatory factor</fullName>
    </recommendedName>
    <alternativeName>
        <fullName evidence="13">Transmembrane protein 66</fullName>
    </alternativeName>
</protein>
<feature type="compositionally biased region" description="Low complexity" evidence="14">
    <location>
        <begin position="229"/>
        <end position="254"/>
    </location>
</feature>
<dbReference type="InterPro" id="IPR009567">
    <property type="entry name" value="SARAF"/>
</dbReference>
<comment type="caution">
    <text evidence="17">The sequence shown here is derived from an EMBL/GenBank/DDBJ whole genome shotgun (WGS) entry which is preliminary data.</text>
</comment>
<dbReference type="GO" id="GO:0006816">
    <property type="term" value="P:calcium ion transport"/>
    <property type="evidence" value="ECO:0007669"/>
    <property type="project" value="UniProtKB-KW"/>
</dbReference>
<evidence type="ECO:0000256" key="11">
    <source>
        <dbReference type="ARBA" id="ARBA00023065"/>
    </source>
</evidence>
<feature type="signal peptide" evidence="16">
    <location>
        <begin position="1"/>
        <end position="23"/>
    </location>
</feature>
<keyword evidence="18" id="KW-1185">Reference proteome</keyword>
<evidence type="ECO:0000256" key="16">
    <source>
        <dbReference type="SAM" id="SignalP"/>
    </source>
</evidence>
<dbReference type="Proteomes" id="UP000094444">
    <property type="component" value="Unassembled WGS sequence"/>
</dbReference>
<reference evidence="17" key="1">
    <citation type="submission" date="2017-09" db="EMBL/GenBank/DDBJ databases">
        <title>Polyketide synthases of a Diaporthe helianthi virulent isolate.</title>
        <authorList>
            <person name="Baroncelli R."/>
        </authorList>
    </citation>
    <scope>NUCLEOTIDE SEQUENCE [LARGE SCALE GENOMIC DNA]</scope>
    <source>
        <strain evidence="17">7/96</strain>
    </source>
</reference>
<feature type="region of interest" description="Disordered" evidence="14">
    <location>
        <begin position="275"/>
        <end position="334"/>
    </location>
</feature>
<feature type="region of interest" description="Disordered" evidence="14">
    <location>
        <begin position="185"/>
        <end position="258"/>
    </location>
</feature>
<feature type="compositionally biased region" description="Low complexity" evidence="14">
    <location>
        <begin position="279"/>
        <end position="296"/>
    </location>
</feature>
<evidence type="ECO:0000256" key="3">
    <source>
        <dbReference type="ARBA" id="ARBA00016584"/>
    </source>
</evidence>
<evidence type="ECO:0000256" key="5">
    <source>
        <dbReference type="ARBA" id="ARBA00022568"/>
    </source>
</evidence>
<keyword evidence="6 15" id="KW-0812">Transmembrane</keyword>
<name>A0A2P5HPJ0_DIAHE</name>
<dbReference type="STRING" id="158607.A0A2P5HPJ0"/>
<dbReference type="OrthoDB" id="20303at2759"/>
<evidence type="ECO:0000256" key="9">
    <source>
        <dbReference type="ARBA" id="ARBA00022837"/>
    </source>
</evidence>
<dbReference type="PANTHER" id="PTHR15929">
    <property type="entry name" value="STORE-OPERATED CALCIUM ENTRY-ASSOCIATED REGULATORY FACTOR"/>
    <property type="match status" value="1"/>
</dbReference>
<evidence type="ECO:0000256" key="13">
    <source>
        <dbReference type="ARBA" id="ARBA00031116"/>
    </source>
</evidence>
<feature type="transmembrane region" description="Helical" evidence="15">
    <location>
        <begin position="157"/>
        <end position="178"/>
    </location>
</feature>
<evidence type="ECO:0000256" key="15">
    <source>
        <dbReference type="SAM" id="Phobius"/>
    </source>
</evidence>
<accession>A0A2P5HPJ0</accession>
<dbReference type="InParanoid" id="A0A2P5HPJ0"/>
<keyword evidence="8" id="KW-0256">Endoplasmic reticulum</keyword>
<dbReference type="Pfam" id="PF06682">
    <property type="entry name" value="SARAF"/>
    <property type="match status" value="1"/>
</dbReference>
<feature type="compositionally biased region" description="Low complexity" evidence="14">
    <location>
        <begin position="306"/>
        <end position="321"/>
    </location>
</feature>
<keyword evidence="11" id="KW-0406">Ion transport</keyword>
<proteinExistence type="inferred from homology"/>
<evidence type="ECO:0000256" key="10">
    <source>
        <dbReference type="ARBA" id="ARBA00022989"/>
    </source>
</evidence>
<evidence type="ECO:0000256" key="1">
    <source>
        <dbReference type="ARBA" id="ARBA00004115"/>
    </source>
</evidence>
<gene>
    <name evidence="17" type="ORF">DHEL01_v209452</name>
</gene>
<dbReference type="GO" id="GO:2001256">
    <property type="term" value="P:regulation of store-operated calcium entry"/>
    <property type="evidence" value="ECO:0007669"/>
    <property type="project" value="InterPro"/>
</dbReference>
<evidence type="ECO:0000256" key="12">
    <source>
        <dbReference type="ARBA" id="ARBA00023136"/>
    </source>
</evidence>
<evidence type="ECO:0000256" key="4">
    <source>
        <dbReference type="ARBA" id="ARBA00022448"/>
    </source>
</evidence>
<keyword evidence="4" id="KW-0813">Transport</keyword>
<evidence type="ECO:0000256" key="8">
    <source>
        <dbReference type="ARBA" id="ARBA00022824"/>
    </source>
</evidence>
<dbReference type="PANTHER" id="PTHR15929:SF0">
    <property type="entry name" value="STORE-OPERATED CALCIUM ENTRY-ASSOCIATED REGULATORY FACTOR"/>
    <property type="match status" value="1"/>
</dbReference>
<dbReference type="EMBL" id="MAVT02001070">
    <property type="protein sequence ID" value="POS72158.1"/>
    <property type="molecule type" value="Genomic_DNA"/>
</dbReference>
<feature type="chain" id="PRO_5015177985" description="Store-operated calcium entry-associated regulatory factor" evidence="16">
    <location>
        <begin position="24"/>
        <end position="334"/>
    </location>
</feature>
<keyword evidence="7 16" id="KW-0732">Signal</keyword>